<feature type="chain" id="PRO_5020332265" evidence="1">
    <location>
        <begin position="23"/>
        <end position="338"/>
    </location>
</feature>
<dbReference type="AlphaFoldDB" id="A0A4Q9BAP4"/>
<dbReference type="EMBL" id="SEWY01000004">
    <property type="protein sequence ID" value="TBH72121.1"/>
    <property type="molecule type" value="Genomic_DNA"/>
</dbReference>
<dbReference type="Pfam" id="PF11751">
    <property type="entry name" value="PorP_SprF"/>
    <property type="match status" value="1"/>
</dbReference>
<comment type="caution">
    <text evidence="2">The sequence shown here is derived from an EMBL/GenBank/DDBJ whole genome shotgun (WGS) entry which is preliminary data.</text>
</comment>
<keyword evidence="3" id="KW-1185">Reference proteome</keyword>
<dbReference type="RefSeq" id="WP_130923709.1">
    <property type="nucleotide sequence ID" value="NZ_JAANOM010000003.1"/>
</dbReference>
<evidence type="ECO:0000256" key="1">
    <source>
        <dbReference type="SAM" id="SignalP"/>
    </source>
</evidence>
<proteinExistence type="predicted"/>
<sequence>MWTRLSIFSTFLFLLSALSLSAQDPQLSQNLANPLLNSPAFAGLQDQNKVYLTHRNQWPNQSANYQYSAAALEVSLGKINSGIGLLFSSDKQFSSLQTNSISLQYAYHANLNENTLLSMGIQGSGVFRSLDYSQLTYGDQLGQFLVNGTLGNTFDPTALSFVNRVSYMDISAGLVLNHSNYWLGASVHHLNRPNQSLIRSSDDLIAPKYALMAGLSLPISEGKNLKPALYVKNQGAFSQLDLGTYLQVDPLVIGLWYRGLPLNKGTSESSTSRESLIGLVGYQNNRYSFGYSYDFTVSGLGLGSGGAHELSFSYVLNWDFGQRKSFQRYRQSFACPKF</sequence>
<evidence type="ECO:0000313" key="2">
    <source>
        <dbReference type="EMBL" id="TBH72121.1"/>
    </source>
</evidence>
<dbReference type="Proteomes" id="UP000293583">
    <property type="component" value="Unassembled WGS sequence"/>
</dbReference>
<reference evidence="2 3" key="1">
    <citation type="submission" date="2019-02" db="EMBL/GenBank/DDBJ databases">
        <title>Genome of a new Bacteroidetes strain.</title>
        <authorList>
            <person name="Pitt A."/>
        </authorList>
    </citation>
    <scope>NUCLEOTIDE SEQUENCE [LARGE SCALE GENOMIC DNA]</scope>
    <source>
        <strain evidence="2 3">103A-SOEBACH</strain>
    </source>
</reference>
<dbReference type="OrthoDB" id="1186563at2"/>
<protein>
    <submittedName>
        <fullName evidence="2">Type IX secretion system membrane protein PorP/SprF</fullName>
    </submittedName>
</protein>
<accession>A0A4Q9BAP4</accession>
<evidence type="ECO:0000313" key="3">
    <source>
        <dbReference type="Proteomes" id="UP000293583"/>
    </source>
</evidence>
<dbReference type="NCBIfam" id="TIGR03519">
    <property type="entry name" value="T9SS_PorP_fam"/>
    <property type="match status" value="1"/>
</dbReference>
<keyword evidence="1" id="KW-0732">Signal</keyword>
<gene>
    <name evidence="2" type="ORF">EWU20_09890</name>
</gene>
<dbReference type="InterPro" id="IPR019861">
    <property type="entry name" value="PorP/SprF_Bacteroidetes"/>
</dbReference>
<organism evidence="2 3">
    <name type="scientific">Aquirufa antheringensis</name>
    <dbReference type="NCBI Taxonomy" id="2516559"/>
    <lineage>
        <taxon>Bacteria</taxon>
        <taxon>Pseudomonadati</taxon>
        <taxon>Bacteroidota</taxon>
        <taxon>Cytophagia</taxon>
        <taxon>Cytophagales</taxon>
        <taxon>Flectobacillaceae</taxon>
        <taxon>Aquirufa</taxon>
    </lineage>
</organism>
<name>A0A4Q9BAP4_9BACT</name>
<feature type="signal peptide" evidence="1">
    <location>
        <begin position="1"/>
        <end position="22"/>
    </location>
</feature>